<keyword evidence="3" id="KW-1185">Reference proteome</keyword>
<proteinExistence type="predicted"/>
<sequence length="479" mass="54909">MKKKKSSLPSSRQVLVGIFLLLCGICLYSIKLSHSVVVLHHGQQRELTTIIRAGSDRKNTVPCQLQQLQPSSPSTPSNVSYSYWWDEMTHAGSISCTNVHRHVQMGLWKDPNQGQHYIRKIDEAPYHFLSVHNKDYDRVRFSSIFRNGKYYEHKVHGRFESILQEQSIDEHFKTTSARISSNSLPMVLDVGANIGYYSLLSAARQHAVVAFEINPANLIRLCESIQWNTNFYNTMNAEEIMDQTQFFGPIRLFRHGVSNQHNQTVQVVVPKRNHGGASVQTVSEKQLLFHRQQQQVLLQQDGPTGIGTYQHPSFATTITLDQFASDHGWFDSIPTNASHPQIDIAILKIDTEGHEPYILQGATKLLQSHLVRNILLEYRTTCRDAIVQIVLEAGYVLVYDQPSDAMRGRTMLTKEASKGYIDKLHRSHSLQDAKGNETLYEDLWFRLASHKLPPVKRDDAIPWLRRQQQQHQQQRDRVL</sequence>
<name>A0A9K3KVA1_9STRA</name>
<feature type="domain" description="Methyltransferase FkbM" evidence="1">
    <location>
        <begin position="189"/>
        <end position="396"/>
    </location>
</feature>
<organism evidence="2 3">
    <name type="scientific">Nitzschia inconspicua</name>
    <dbReference type="NCBI Taxonomy" id="303405"/>
    <lineage>
        <taxon>Eukaryota</taxon>
        <taxon>Sar</taxon>
        <taxon>Stramenopiles</taxon>
        <taxon>Ochrophyta</taxon>
        <taxon>Bacillariophyta</taxon>
        <taxon>Bacillariophyceae</taxon>
        <taxon>Bacillariophycidae</taxon>
        <taxon>Bacillariales</taxon>
        <taxon>Bacillariaceae</taxon>
        <taxon>Nitzschia</taxon>
    </lineage>
</organism>
<gene>
    <name evidence="2" type="ORF">IV203_009496</name>
</gene>
<keyword evidence="2" id="KW-0489">Methyltransferase</keyword>
<comment type="caution">
    <text evidence="2">The sequence shown here is derived from an EMBL/GenBank/DDBJ whole genome shotgun (WGS) entry which is preliminary data.</text>
</comment>
<reference evidence="2" key="2">
    <citation type="submission" date="2021-04" db="EMBL/GenBank/DDBJ databases">
        <authorList>
            <person name="Podell S."/>
        </authorList>
    </citation>
    <scope>NUCLEOTIDE SEQUENCE</scope>
    <source>
        <strain evidence="2">Hildebrandi</strain>
    </source>
</reference>
<evidence type="ECO:0000313" key="3">
    <source>
        <dbReference type="Proteomes" id="UP000693970"/>
    </source>
</evidence>
<dbReference type="Pfam" id="PF05050">
    <property type="entry name" value="Methyltransf_21"/>
    <property type="match status" value="1"/>
</dbReference>
<dbReference type="GO" id="GO:0008168">
    <property type="term" value="F:methyltransferase activity"/>
    <property type="evidence" value="ECO:0007669"/>
    <property type="project" value="UniProtKB-KW"/>
</dbReference>
<dbReference type="PANTHER" id="PTHR34203:SF13">
    <property type="entry name" value="EXPRESSED PROTEIN"/>
    <property type="match status" value="1"/>
</dbReference>
<dbReference type="InterPro" id="IPR006342">
    <property type="entry name" value="FkbM_mtfrase"/>
</dbReference>
<dbReference type="OrthoDB" id="45755at2759"/>
<evidence type="ECO:0000313" key="2">
    <source>
        <dbReference type="EMBL" id="KAG7350136.1"/>
    </source>
</evidence>
<dbReference type="Proteomes" id="UP000693970">
    <property type="component" value="Unassembled WGS sequence"/>
</dbReference>
<protein>
    <submittedName>
        <fullName evidence="2">FkbM family methyltransferase</fullName>
    </submittedName>
</protein>
<evidence type="ECO:0000259" key="1">
    <source>
        <dbReference type="Pfam" id="PF05050"/>
    </source>
</evidence>
<reference evidence="2" key="1">
    <citation type="journal article" date="2021" name="Sci. Rep.">
        <title>Diploid genomic architecture of Nitzschia inconspicua, an elite biomass production diatom.</title>
        <authorList>
            <person name="Oliver A."/>
            <person name="Podell S."/>
            <person name="Pinowska A."/>
            <person name="Traller J.C."/>
            <person name="Smith S.R."/>
            <person name="McClure R."/>
            <person name="Beliaev A."/>
            <person name="Bohutskyi P."/>
            <person name="Hill E.A."/>
            <person name="Rabines A."/>
            <person name="Zheng H."/>
            <person name="Allen L.Z."/>
            <person name="Kuo A."/>
            <person name="Grigoriev I.V."/>
            <person name="Allen A.E."/>
            <person name="Hazlebeck D."/>
            <person name="Allen E.E."/>
        </authorList>
    </citation>
    <scope>NUCLEOTIDE SEQUENCE</scope>
    <source>
        <strain evidence="2">Hildebrandi</strain>
    </source>
</reference>
<dbReference type="GO" id="GO:0032259">
    <property type="term" value="P:methylation"/>
    <property type="evidence" value="ECO:0007669"/>
    <property type="project" value="UniProtKB-KW"/>
</dbReference>
<dbReference type="EMBL" id="JAGRRH010000018">
    <property type="protein sequence ID" value="KAG7350136.1"/>
    <property type="molecule type" value="Genomic_DNA"/>
</dbReference>
<accession>A0A9K3KVA1</accession>
<keyword evidence="2" id="KW-0808">Transferase</keyword>
<dbReference type="AlphaFoldDB" id="A0A9K3KVA1"/>
<dbReference type="PANTHER" id="PTHR34203">
    <property type="entry name" value="METHYLTRANSFERASE, FKBM FAMILY PROTEIN"/>
    <property type="match status" value="1"/>
</dbReference>
<dbReference type="InterPro" id="IPR052514">
    <property type="entry name" value="SAM-dependent_MTase"/>
</dbReference>